<feature type="region of interest" description="Disordered" evidence="1">
    <location>
        <begin position="1"/>
        <end position="27"/>
    </location>
</feature>
<feature type="compositionally biased region" description="Low complexity" evidence="1">
    <location>
        <begin position="128"/>
        <end position="148"/>
    </location>
</feature>
<dbReference type="AlphaFoldDB" id="A0A5J5EEZ9"/>
<evidence type="ECO:0000313" key="2">
    <source>
        <dbReference type="EMBL" id="KAA8893924.1"/>
    </source>
</evidence>
<feature type="compositionally biased region" description="Low complexity" evidence="1">
    <location>
        <begin position="187"/>
        <end position="207"/>
    </location>
</feature>
<accession>A0A5J5EEZ9</accession>
<feature type="region of interest" description="Disordered" evidence="1">
    <location>
        <begin position="128"/>
        <end position="160"/>
    </location>
</feature>
<evidence type="ECO:0000313" key="3">
    <source>
        <dbReference type="Proteomes" id="UP000326924"/>
    </source>
</evidence>
<proteinExistence type="predicted"/>
<organism evidence="2 3">
    <name type="scientific">Sphaerosporella brunnea</name>
    <dbReference type="NCBI Taxonomy" id="1250544"/>
    <lineage>
        <taxon>Eukaryota</taxon>
        <taxon>Fungi</taxon>
        <taxon>Dikarya</taxon>
        <taxon>Ascomycota</taxon>
        <taxon>Pezizomycotina</taxon>
        <taxon>Pezizomycetes</taxon>
        <taxon>Pezizales</taxon>
        <taxon>Pyronemataceae</taxon>
        <taxon>Sphaerosporella</taxon>
    </lineage>
</organism>
<sequence length="396" mass="41161">MTNRPCHYQSMASHPRHEAMTSHPALHEARTRHHEGCICGCPTECDVVRPCVTHVNEPIINKSTDVQPVDIVQPVKDIVQPVVEERIKPVHSECVKQPIVNSVQEPCREIDECGLAGLAGLAGLSGSTNTTNKTTNTANTANTSTNKTGSVVKRDGGDGGDCGSFPGGFGGGSGGGNMGNTDQIASGDGANSNVGNNNMPNGGNETNQIASGRGTNENAQGNNNAGMQNAGMRNFAPQHNENNFMPDAHCGTQGATQGLAAHPQLAREDNPQGLLLANLGQNANKGAGNHHHNNHHHHDSSMMNCCGGGGCGGCCGGSGGERGGSSEGGHHSSSGNPNENINININEKRNGCSSTVRPVQCIREVRPVTPCTPVEVIEEVRPFCSNPCPIPCGQCC</sequence>
<feature type="compositionally biased region" description="Polar residues" evidence="1">
    <location>
        <begin position="208"/>
        <end position="217"/>
    </location>
</feature>
<gene>
    <name evidence="2" type="ORF">FN846DRAFT_976788</name>
</gene>
<protein>
    <submittedName>
        <fullName evidence="2">Uncharacterized protein</fullName>
    </submittedName>
</protein>
<reference evidence="2 3" key="1">
    <citation type="submission" date="2019-09" db="EMBL/GenBank/DDBJ databases">
        <title>Draft genome of the ectomycorrhizal ascomycete Sphaerosporella brunnea.</title>
        <authorList>
            <consortium name="DOE Joint Genome Institute"/>
            <person name="Benucci G.M."/>
            <person name="Marozzi G."/>
            <person name="Antonielli L."/>
            <person name="Sanchez S."/>
            <person name="Marco P."/>
            <person name="Wang X."/>
            <person name="Falini L.B."/>
            <person name="Barry K."/>
            <person name="Haridas S."/>
            <person name="Lipzen A."/>
            <person name="Labutti K."/>
            <person name="Grigoriev I.V."/>
            <person name="Murat C."/>
            <person name="Martin F."/>
            <person name="Albertini E."/>
            <person name="Donnini D."/>
            <person name="Bonito G."/>
        </authorList>
    </citation>
    <scope>NUCLEOTIDE SEQUENCE [LARGE SCALE GENOMIC DNA]</scope>
    <source>
        <strain evidence="2 3">Sb_GMNB300</strain>
    </source>
</reference>
<dbReference type="Proteomes" id="UP000326924">
    <property type="component" value="Unassembled WGS sequence"/>
</dbReference>
<feature type="compositionally biased region" description="Basic and acidic residues" evidence="1">
    <location>
        <begin position="15"/>
        <end position="27"/>
    </location>
</feature>
<name>A0A5J5EEZ9_9PEZI</name>
<comment type="caution">
    <text evidence="2">The sequence shown here is derived from an EMBL/GenBank/DDBJ whole genome shotgun (WGS) entry which is preliminary data.</text>
</comment>
<dbReference type="InParanoid" id="A0A5J5EEZ9"/>
<keyword evidence="3" id="KW-1185">Reference proteome</keyword>
<feature type="region of interest" description="Disordered" evidence="1">
    <location>
        <begin position="173"/>
        <end position="260"/>
    </location>
</feature>
<feature type="compositionally biased region" description="Low complexity" evidence="1">
    <location>
        <begin position="218"/>
        <end position="232"/>
    </location>
</feature>
<evidence type="ECO:0000256" key="1">
    <source>
        <dbReference type="SAM" id="MobiDB-lite"/>
    </source>
</evidence>
<dbReference type="OrthoDB" id="10675110at2759"/>
<dbReference type="EMBL" id="VXIS01000388">
    <property type="protein sequence ID" value="KAA8893924.1"/>
    <property type="molecule type" value="Genomic_DNA"/>
</dbReference>